<feature type="domain" description="DUF11" evidence="3">
    <location>
        <begin position="1660"/>
        <end position="1777"/>
    </location>
</feature>
<gene>
    <name evidence="4" type="ORF">C7S18_10405</name>
</gene>
<feature type="domain" description="DUF11" evidence="3">
    <location>
        <begin position="1535"/>
        <end position="1650"/>
    </location>
</feature>
<dbReference type="InterPro" id="IPR051172">
    <property type="entry name" value="Chlamydia_OmcB"/>
</dbReference>
<sequence length="2716" mass="264841">MAAPTCRDSCSIRDWCETFSRGNAMFSFESYCSGRSKALVAAVAPRMQGLAHIGRLSLTLLLWWGLAASAVAQVDVTASAGTANASYTTLKGAFDAINAGTHQGVIGIGISGNTTETATAVLNASGAGAAVYTSILINPTGGAARTISGAIVAGSPLIDFSGADNVTIDGLNTGGNSLTIANTTVSATTGTSTIRFIGGATSNVVTNSNIQGSGTMSVATNGAVIFFSTDAVTANGNDNNTISNNNIGPAGANLPTKGILGNGSTTTTAIGNSGIVINNNNIFDYFGAAVTSSGIATNGGCNNWSITNNRLFQTGTRTWTTGALHIGIDIRPTTATSGAQGFTITGNTIGFASNTQTGTYTLTGAGTGAKFQGILFNGIVAGTTTNVNNNTVAGVSMTGVTGAGTTTNSPFTGILLQEGNLVSNGNTIGSQSAAGSLTFSTTTTTATDVYGIHNFTSNAWTSNNNTVGGISATNLGASGTFLLIGIRAFTGTTVTWNASSNTVGGTVANSIQLNATGTASQVLGMFTSNAPAVLTGNTVRNLTTNIGTGTTTTASVIGISITSATPNSTLSQNTIANLTNTNATAASVVTGVQFNGAAANVVERNHISGLSVATNSTAAEVNGIRVAGGTTNYRNNMIAIGAGTGNAIGTGSTTGGINGIFEAAGTNNIVHNSVFIGGAPTAGVGPSYAFSSTQVTVTRTVRDNIFFNARSNAGATGKNYVLRIAGTAPNPAGLTSNSNILFANGSGAVFGFFNSLDVADISAWRTATGQDGTSIALDPVFAAPTAATPDLHLHATNPTPAEGNGADVGVVDDFDGQTRSGLTPVDIGADAGNYNGVDLAPPAITYATLGNTSQTTDRTLVVTMTDVSGVATGGLAPRIYYRKNAGSYVSQACSLASGSVTNGTWNCVIGNAAVGGVVTADTIGYFVVAQDVMGNLVSNPSGAVATDVNTVTTPPAPNTYLIAIPFSGLIPVGAGQTFTSLTNPGGLFEALNNGVATGNITADIVSDLLTETGTHPLNRISEEGAGNYTFVIRPSGAARAISGSFNGALIRFNGANRVTVDGSIGGAGTDRSLTITNTSVTTPSVVLFGSVGTTPITDGTLRNTIITNGVNTSSAVVISDGTTLGNAGRFNNIVVRNNDIRRAFVGVFATGGTTPQGGANLTYAENTLNTTGADAIRDVGLYMQGVNGATVTQNTVANIDKVNDENDVGIWLATGTINGTVSGNTVSGIGYTGTGAFGAIGINLTPSAASSNLVVSGNRISDISSNGNSTGSLARGIALSGASSDLTIEKNDVQGIINTSIGTFPAYGIDISGGNNVLVSNNFVSNVSFNMTGGAAFSTQFGVFGIRISAGTGHRVYHNSVNLSGALPGTAAASLLTTAFGLVNTSSTGLDVRDNIFANNITGGTTSIAHVPVYLPSGGTSAMNLTWNNNAYFFGTDAARQGVGQAGTTAGTNFFTTLPALTAYTSTLSGSGTNDNASQASTGAVPFVSGTDLHLQPSSPLATAGVPIAAVTTDIDNQPRSATTPAMGADELVADLAITKTDGVATATPGGSVTYTITASNGGPANSSGTVADTFPASLTCTWTCVGAGGGTCTASGSGNINDPVNLPAGGSVTYTASCTISAGASGTLSNTATVTGAAADPNVANNSATDSDTLIATADLAITKTDGVATATPGGSTTYTITASNAGPSNTTGTVADTFPASLTCSWTCVGAGGGTCTASGAGNINDPVTLPVGGSVTYTASCTISAAATGTLANTATVAAAATDPNPGNNSATDTTTLAASADLSITKTDGVTTATPGGSVTYTIVAANPGPSNTAATVADTFPASLTCTWTCVGAGGGTCTASGSGNINNSVSLPAGGSVTHTATCAISAAATGILANTATVTGAATDPNPANNSATDTDTLTPSADVSITKTDGVTTATPGGSVTYTITAANSGPSNTAGTVADTFPATLTCTWTCVGAGGGTCTASGSGNISNSVNLPSGGSVTYTAACTISPSATGTLSNTATVTSVATDPVPGNNSATDTDTLGASADLSITKTDGVTTVTAGGSTTYTIVASNAGPSIATGATVADTFPATLTCTWTCVGAGGGTCTASGSGNISDTVNLPSGGSVTYTAACTISGAATGSLTNTATVAAPAGTTDPTPGNNSATDIDALGASADLAITKTDGVATVTAGGSTTYTITASNAGPSGATGATVADTFPASLTCTWTCVGAGGGTCTAAGSGNLNDTVNLPTGGSVTYTASCTISAAATGSLVNTATVAAPAGVTDPTPGNNSATDTDTIAGNGDLSITKTDGVTTVTAGGSTIYTITATNGGPSTATGATVADTFPASLTCTWTCVGAGGGTCTASGSGNINDTVNLPSGGSVTYSATCSISAAATGSLSNTATIAAPAGFTDPTPGNNSATDTDTIGASADLSITKTDGVTNVTAGGNTTYTIVASNAGPSSVTGATVADTFPASLTCTWTCTGAGGGTCTASGSGNLSDSVDLPSGGSVTYTAVCALAANATGTLTNTATVAAPGSVTDPNPANNSATDTDTITAPAGAVLNATKTVSGTFIPGSPVTYTIVVTNAGSGVQADNATDEFTDTLPAGLTLVSASSTSGTATTAANVVHWNGSIAASASVTITINALIDGNATGQIVNQGTVFFDGDGNGSNESSATTDDPGLPGGTDGTGFLVLGQQVPVPTLDRWALLLLVLTIVGAAVAFRGTRWM</sequence>
<dbReference type="PANTHER" id="PTHR34819:SF3">
    <property type="entry name" value="CELL SURFACE PROTEIN"/>
    <property type="match status" value="1"/>
</dbReference>
<feature type="domain" description="DUF11" evidence="3">
    <location>
        <begin position="2551"/>
        <end position="2665"/>
    </location>
</feature>
<reference evidence="4 5" key="1">
    <citation type="submission" date="2018-03" db="EMBL/GenBank/DDBJ databases">
        <title>Ahniella affigens gen. nov., sp. nov., a gammaproteobacterium isolated from sandy soil near a stream.</title>
        <authorList>
            <person name="Ko Y."/>
            <person name="Kim J.-H."/>
        </authorList>
    </citation>
    <scope>NUCLEOTIDE SEQUENCE [LARGE SCALE GENOMIC DNA]</scope>
    <source>
        <strain evidence="4 5">D13</strain>
    </source>
</reference>
<feature type="region of interest" description="Disordered" evidence="1">
    <location>
        <begin position="1887"/>
        <end position="1908"/>
    </location>
</feature>
<dbReference type="InterPro" id="IPR012334">
    <property type="entry name" value="Pectin_lyas_fold"/>
</dbReference>
<dbReference type="OrthoDB" id="5926149at2"/>
<keyword evidence="5" id="KW-1185">Reference proteome</keyword>
<dbReference type="SMART" id="SM00710">
    <property type="entry name" value="PbH1"/>
    <property type="match status" value="18"/>
</dbReference>
<dbReference type="InterPro" id="IPR047589">
    <property type="entry name" value="DUF11_rpt"/>
</dbReference>
<feature type="domain" description="DUF11" evidence="3">
    <location>
        <begin position="2163"/>
        <end position="2282"/>
    </location>
</feature>
<dbReference type="PANTHER" id="PTHR34819">
    <property type="entry name" value="LARGE CYSTEINE-RICH PERIPLASMIC PROTEIN OMCB"/>
    <property type="match status" value="1"/>
</dbReference>
<name>A0A2P1PRX8_9GAMM</name>
<dbReference type="InterPro" id="IPR011050">
    <property type="entry name" value="Pectin_lyase_fold/virulence"/>
</dbReference>
<dbReference type="SUPFAM" id="SSF51126">
    <property type="entry name" value="Pectin lyase-like"/>
    <property type="match status" value="1"/>
</dbReference>
<feature type="domain" description="DUF11" evidence="3">
    <location>
        <begin position="1910"/>
        <end position="2026"/>
    </location>
</feature>
<dbReference type="InterPro" id="IPR013783">
    <property type="entry name" value="Ig-like_fold"/>
</dbReference>
<feature type="domain" description="DUF11" evidence="3">
    <location>
        <begin position="2291"/>
        <end position="2410"/>
    </location>
</feature>
<proteinExistence type="predicted"/>
<evidence type="ECO:0000256" key="1">
    <source>
        <dbReference type="SAM" id="MobiDB-lite"/>
    </source>
</evidence>
<dbReference type="Gene3D" id="2.60.40.10">
    <property type="entry name" value="Immunoglobulins"/>
    <property type="match status" value="3"/>
</dbReference>
<evidence type="ECO:0000313" key="4">
    <source>
        <dbReference type="EMBL" id="AVP97582.1"/>
    </source>
</evidence>
<protein>
    <recommendedName>
        <fullName evidence="3">DUF11 domain-containing protein</fullName>
    </recommendedName>
</protein>
<organism evidence="4 5">
    <name type="scientific">Ahniella affigens</name>
    <dbReference type="NCBI Taxonomy" id="2021234"/>
    <lineage>
        <taxon>Bacteria</taxon>
        <taxon>Pseudomonadati</taxon>
        <taxon>Pseudomonadota</taxon>
        <taxon>Gammaproteobacteria</taxon>
        <taxon>Lysobacterales</taxon>
        <taxon>Rhodanobacteraceae</taxon>
        <taxon>Ahniella</taxon>
    </lineage>
</organism>
<accession>A0A2P1PRX8</accession>
<dbReference type="InterPro" id="IPR006626">
    <property type="entry name" value="PbH1"/>
</dbReference>
<dbReference type="EMBL" id="CP027860">
    <property type="protein sequence ID" value="AVP97582.1"/>
    <property type="molecule type" value="Genomic_DNA"/>
</dbReference>
<keyword evidence="2" id="KW-1133">Transmembrane helix</keyword>
<dbReference type="InterPro" id="IPR001434">
    <property type="entry name" value="OmcB-like_DUF11"/>
</dbReference>
<dbReference type="NCBIfam" id="TIGR01451">
    <property type="entry name" value="B_ant_repeat"/>
    <property type="match status" value="8"/>
</dbReference>
<dbReference type="Proteomes" id="UP000241074">
    <property type="component" value="Chromosome"/>
</dbReference>
<dbReference type="Gene3D" id="2.160.20.10">
    <property type="entry name" value="Single-stranded right-handed beta-helix, Pectin lyase-like"/>
    <property type="match status" value="1"/>
</dbReference>
<evidence type="ECO:0000256" key="2">
    <source>
        <dbReference type="SAM" id="Phobius"/>
    </source>
</evidence>
<feature type="transmembrane region" description="Helical" evidence="2">
    <location>
        <begin position="2694"/>
        <end position="2713"/>
    </location>
</feature>
<keyword evidence="2" id="KW-0472">Membrane</keyword>
<feature type="domain" description="DUF11" evidence="3">
    <location>
        <begin position="2035"/>
        <end position="2153"/>
    </location>
</feature>
<feature type="domain" description="DUF11" evidence="3">
    <location>
        <begin position="1785"/>
        <end position="1901"/>
    </location>
</feature>
<feature type="domain" description="DUF11" evidence="3">
    <location>
        <begin position="2419"/>
        <end position="2538"/>
    </location>
</feature>
<reference evidence="4 5" key="2">
    <citation type="submission" date="2018-03" db="EMBL/GenBank/DDBJ databases">
        <authorList>
            <person name="Keele B.F."/>
        </authorList>
    </citation>
    <scope>NUCLEOTIDE SEQUENCE [LARGE SCALE GENOMIC DNA]</scope>
    <source>
        <strain evidence="4 5">D13</strain>
    </source>
</reference>
<dbReference type="KEGG" id="xba:C7S18_10405"/>
<keyword evidence="2" id="KW-0812">Transmembrane</keyword>
<dbReference type="Pfam" id="PF01345">
    <property type="entry name" value="DUF11"/>
    <property type="match status" value="9"/>
</dbReference>
<evidence type="ECO:0000313" key="5">
    <source>
        <dbReference type="Proteomes" id="UP000241074"/>
    </source>
</evidence>
<evidence type="ECO:0000259" key="3">
    <source>
        <dbReference type="Pfam" id="PF01345"/>
    </source>
</evidence>